<dbReference type="InterPro" id="IPR057457">
    <property type="entry name" value="CAPS_C2"/>
</dbReference>
<evidence type="ECO:0000256" key="3">
    <source>
        <dbReference type="ARBA" id="ARBA00022483"/>
    </source>
</evidence>
<dbReference type="Pfam" id="PF00169">
    <property type="entry name" value="PH"/>
    <property type="match status" value="1"/>
</dbReference>
<evidence type="ECO:0000256" key="1">
    <source>
        <dbReference type="ARBA" id="ARBA00004156"/>
    </source>
</evidence>
<dbReference type="SMART" id="SM01145">
    <property type="entry name" value="DUF1041"/>
    <property type="match status" value="1"/>
</dbReference>
<keyword evidence="5" id="KW-0106">Calcium</keyword>
<feature type="domain" description="MHD1" evidence="14">
    <location>
        <begin position="1249"/>
        <end position="1453"/>
    </location>
</feature>
<dbReference type="PANTHER" id="PTHR12166:SF8">
    <property type="entry name" value="CALCIUM-DEPENDENT SECRETION ACTIVATOR"/>
    <property type="match status" value="1"/>
</dbReference>
<gene>
    <name evidence="15" type="ORF">T265_05210</name>
</gene>
<dbReference type="GO" id="GO:0030659">
    <property type="term" value="C:cytoplasmic vesicle membrane"/>
    <property type="evidence" value="ECO:0007669"/>
    <property type="project" value="UniProtKB-SubCell"/>
</dbReference>
<keyword evidence="9" id="KW-0968">Cytoplasmic vesicle</keyword>
<keyword evidence="7" id="KW-0446">Lipid-binding</keyword>
<dbReference type="InterPro" id="IPR000477">
    <property type="entry name" value="RT_dom"/>
</dbReference>
<dbReference type="FunFam" id="2.30.29.30:FF:000343">
    <property type="entry name" value="Calcium-dependent secretion activator"/>
    <property type="match status" value="1"/>
</dbReference>
<dbReference type="SMART" id="SM00233">
    <property type="entry name" value="PH"/>
    <property type="match status" value="1"/>
</dbReference>
<keyword evidence="8" id="KW-0472">Membrane</keyword>
<evidence type="ECO:0000256" key="6">
    <source>
        <dbReference type="ARBA" id="ARBA00023018"/>
    </source>
</evidence>
<comment type="subcellular location">
    <subcellularLocation>
        <location evidence="1">Cytoplasmic vesicle membrane</location>
    </subcellularLocation>
    <subcellularLocation>
        <location evidence="10">Synapse</location>
    </subcellularLocation>
</comment>
<feature type="region of interest" description="Disordered" evidence="12">
    <location>
        <begin position="979"/>
        <end position="1018"/>
    </location>
</feature>
<dbReference type="EMBL" id="KL596713">
    <property type="protein sequence ID" value="KER27857.1"/>
    <property type="molecule type" value="Genomic_DNA"/>
</dbReference>
<sequence length="1956" mass="216751">MLDSSSSEEDDGDGGFSGYGSRPVGPTPQNVSAKLHSCRTSVSPSAQHSTSHGGYRHTVDLDEQSSRGSKRANGSAGGAAVMSRQTSTPYRNVPPRETCQITARDGSRYSSSFKGYDSVDGSPASRHVSHQPTRTSKLSSQHSVPETEEVDMSSSTASLNAAAPPFNQTATATGTRGSSSYSVNSTSSSPYLDQKISNSPSAASQNQEEMAVSHPQHQQQPTLSKDPAALELEKNEREEQERRRLLQLYVFVVRCIAYPFYSKPPTDLVRRYLKITKQQLTTFKERFQAYLNGELDVVGDEAFTNAIQSYYEIFLRSDRVSSMVRGGGCSMHDFREVFRLNSEHRVRCLPQIEGLNKSNVVSAWMVKFDQICRGGAGPSTVLQKLQVPQPELVMSKEQLYELFQSTLGVKKYEHQILYNALQLDNADEQAAQVRRELDGQLQMVEELSRSRQYPRLVVKEMESLYLEELKKMVGELMLRLEAVPVTKGSSSFQKFKKHSRGQGSTGPSSTASLYRDLSEEPAEVNLKNKLDIQLNFTLEIVVGQVRNLKYLPANKMVYCTMEVEGCEKLQTDLAEAGKPYPRTNMTLKTNNTLIPHRPSRSAISRVGLLAAYSKADKRKQATVDASLHSLPHNFSSPYPHPIYNSPLVGLALRTDDSVRLASLLLAASAPHMAPTSSGISKSISKPRHPVYLAAFNVRTLKQAGRQTDLALILDSLGIDVSCASDTRIQDASTAIELTTSSLSTRFRPRFSGDLEADAAGCAGLGIILSHRAEVYFLDWITIDNRLCAVRLATWGTQGDFTTTQPLPTVKVKLYAESSGILSLDSGRELGRVVVNPTCTGNRQPEWHKLQTAKGVPDDLGIQLTIRMDKPTNLKYCGYLYALGRTAFKKWRRRYVCLIQVSQYTFIMASYKERKSDPLEIMQLEGFTVDFCDVQPDLAANGGKFFFNLVKEGDSVTFASDDSNERQLWIQAIYRATGQTHKPIPPSKEGPAMSSSHASSGLSSTGSRPGLGNRTQGDVDRARKHGLDEFVSVESWRINHAQLFRLLQSRSLEQRMKDPYVSLGWFSPSQMFILDEYCARYGVRGCHRHLCYLSDLLDRAEQGIMIDPALVHYSYAFCCCHVFGNAYVSQTGFQAAFFNSVIVSPYVLMKDTGAPASAEEVREVIRRCLEQAALVNYTRISEYAAIESGRDAGAGRTQQHRSKTLTDLIHLAELCIEVLRQNEEHHAEAFAWFHDLLTEHTELFWNFFSADMTGVLETMPPDCWDSFPLFQLLNDYLLSEESLKSGKFHQQLTQMFAPLVVRYVDLMETSIAQSIGVMDSSATETPAAPTSTASGSGFAATALGNVSALTNMGSLVSGAVSGAANAATAAGRAGGGLMAAATAAASAATAAATSGPGFSSNPAPVTSSELLWKLEALQTFIRELHWPDLVFAEHLDNRLKMMAADMIDAAAQRWYDIRDIATCIYVMLKIIRKPTTSFVFLRAHQDLVEFRFSLASRGASLLTASYLLPSNLISLYNIHHLSVVRIFLSNLVCFETWLKRSSKSTDFILPNECCNMINTVADLKASILKLCTKDTKGEDMHQYHNQIEANLERIQRKMAILLNEKMGSILEGNLVKLARYDVNSLLSSVLSLTKPSDEGGKAYVEFLRANLEQMRQKVSDELYILSFMEKPSDEGGKAYVEFLRANLEQMRQKVSDELYILSFMEVRETRAQPSPNTVPSELMQLPRPVTLLPVISKVMERIIAEALKSHLEIHSLLSDKQHGFRQNRSCLSNLLVTLDDWTRAVDAGVTVHACYLDISKAFDRVDHTLGLPSDGIAAGCRNGVTIKRLLLFLNDSHQPPSPSSFYPIQTWYMTQTRMINDWLIERKGNALSAYQFTCLSTIVKKMYADFELQGISPDALDTMAYKTITQRLQMEETAQAVRPESSTSPTRSILGGITSGLSGLSTGFPRPGFLGKG</sequence>
<reference evidence="15 16" key="1">
    <citation type="submission" date="2013-11" db="EMBL/GenBank/DDBJ databases">
        <title>Opisthorchis viverrini - life in the bile duct.</title>
        <authorList>
            <person name="Young N.D."/>
            <person name="Nagarajan N."/>
            <person name="Lin S.J."/>
            <person name="Korhonen P.K."/>
            <person name="Jex A.R."/>
            <person name="Hall R.S."/>
            <person name="Safavi-Hemami H."/>
            <person name="Kaewkong W."/>
            <person name="Bertrand D."/>
            <person name="Gao S."/>
            <person name="Seet Q."/>
            <person name="Wongkham S."/>
            <person name="Teh B.T."/>
            <person name="Wongkham C."/>
            <person name="Intapan P.M."/>
            <person name="Maleewong W."/>
            <person name="Yang X."/>
            <person name="Hu M."/>
            <person name="Wang Z."/>
            <person name="Hofmann A."/>
            <person name="Sternberg P.W."/>
            <person name="Tan P."/>
            <person name="Wang J."/>
            <person name="Gasser R.B."/>
        </authorList>
    </citation>
    <scope>NUCLEOTIDE SEQUENCE [LARGE SCALE GENOMIC DNA]</scope>
</reference>
<feature type="compositionally biased region" description="Polar residues" evidence="12">
    <location>
        <begin position="130"/>
        <end position="144"/>
    </location>
</feature>
<feature type="region of interest" description="Disordered" evidence="12">
    <location>
        <begin position="493"/>
        <end position="516"/>
    </location>
</feature>
<dbReference type="InterPro" id="IPR014770">
    <property type="entry name" value="Munc13_1"/>
</dbReference>
<evidence type="ECO:0000313" key="16">
    <source>
        <dbReference type="Proteomes" id="UP000054324"/>
    </source>
</evidence>
<evidence type="ECO:0000256" key="9">
    <source>
        <dbReference type="ARBA" id="ARBA00023329"/>
    </source>
</evidence>
<dbReference type="Gene3D" id="2.30.29.30">
    <property type="entry name" value="Pleckstrin-homology domain (PH domain)/Phosphotyrosine-binding domain (PTB)"/>
    <property type="match status" value="1"/>
</dbReference>
<dbReference type="CDD" id="cd01234">
    <property type="entry name" value="PH_CADPS"/>
    <property type="match status" value="1"/>
</dbReference>
<dbReference type="InterPro" id="IPR001849">
    <property type="entry name" value="PH_domain"/>
</dbReference>
<feature type="compositionally biased region" description="Acidic residues" evidence="12">
    <location>
        <begin position="1"/>
        <end position="13"/>
    </location>
</feature>
<dbReference type="PANTHER" id="PTHR12166">
    <property type="entry name" value="CALCIUM-DEPENDENT SECRETION ACTIVATOR"/>
    <property type="match status" value="1"/>
</dbReference>
<dbReference type="Proteomes" id="UP000054324">
    <property type="component" value="Unassembled WGS sequence"/>
</dbReference>
<dbReference type="PROSITE" id="PS50003">
    <property type="entry name" value="PH_DOMAIN"/>
    <property type="match status" value="1"/>
</dbReference>
<keyword evidence="11" id="KW-0175">Coiled coil</keyword>
<dbReference type="Pfam" id="PF25341">
    <property type="entry name" value="C2_CAPS"/>
    <property type="match status" value="2"/>
</dbReference>
<dbReference type="Pfam" id="PF00078">
    <property type="entry name" value="RVT_1"/>
    <property type="match status" value="1"/>
</dbReference>
<keyword evidence="6" id="KW-0770">Synapse</keyword>
<keyword evidence="2" id="KW-0813">Transport</keyword>
<evidence type="ECO:0000259" key="14">
    <source>
        <dbReference type="PROSITE" id="PS51258"/>
    </source>
</evidence>
<organism evidence="15 16">
    <name type="scientific">Opisthorchis viverrini</name>
    <name type="common">Southeast Asian liver fluke</name>
    <dbReference type="NCBI Taxonomy" id="6198"/>
    <lineage>
        <taxon>Eukaryota</taxon>
        <taxon>Metazoa</taxon>
        <taxon>Spiralia</taxon>
        <taxon>Lophotrochozoa</taxon>
        <taxon>Platyhelminthes</taxon>
        <taxon>Trematoda</taxon>
        <taxon>Digenea</taxon>
        <taxon>Opisthorchiida</taxon>
        <taxon>Opisthorchiata</taxon>
        <taxon>Opisthorchiidae</taxon>
        <taxon>Opisthorchis</taxon>
    </lineage>
</organism>
<dbReference type="GeneID" id="20319392"/>
<evidence type="ECO:0000256" key="2">
    <source>
        <dbReference type="ARBA" id="ARBA00022448"/>
    </source>
</evidence>
<evidence type="ECO:0008006" key="17">
    <source>
        <dbReference type="Google" id="ProtNLM"/>
    </source>
</evidence>
<proteinExistence type="predicted"/>
<feature type="compositionally biased region" description="Polar residues" evidence="12">
    <location>
        <begin position="195"/>
        <end position="208"/>
    </location>
</feature>
<dbReference type="CTD" id="20319392"/>
<accession>A0A074ZPW5</accession>
<feature type="compositionally biased region" description="Low complexity" evidence="12">
    <location>
        <begin position="169"/>
        <end position="189"/>
    </location>
</feature>
<evidence type="ECO:0000256" key="5">
    <source>
        <dbReference type="ARBA" id="ARBA00022837"/>
    </source>
</evidence>
<feature type="coiled-coil region" evidence="11">
    <location>
        <begin position="423"/>
        <end position="450"/>
    </location>
</feature>
<evidence type="ECO:0000256" key="7">
    <source>
        <dbReference type="ARBA" id="ARBA00023121"/>
    </source>
</evidence>
<feature type="region of interest" description="Disordered" evidence="12">
    <location>
        <begin position="1917"/>
        <end position="1937"/>
    </location>
</feature>
<keyword evidence="3" id="KW-0268">Exocytosis</keyword>
<dbReference type="OrthoDB" id="10063282at2759"/>
<evidence type="ECO:0000256" key="8">
    <source>
        <dbReference type="ARBA" id="ARBA00023136"/>
    </source>
</evidence>
<evidence type="ECO:0000256" key="11">
    <source>
        <dbReference type="SAM" id="Coils"/>
    </source>
</evidence>
<feature type="compositionally biased region" description="Polar residues" evidence="12">
    <location>
        <begin position="27"/>
        <end position="52"/>
    </location>
</feature>
<evidence type="ECO:0000259" key="13">
    <source>
        <dbReference type="PROSITE" id="PS50003"/>
    </source>
</evidence>
<keyword evidence="16" id="KW-1185">Reference proteome</keyword>
<feature type="domain" description="PH" evidence="13">
    <location>
        <begin position="872"/>
        <end position="977"/>
    </location>
</feature>
<evidence type="ECO:0000256" key="10">
    <source>
        <dbReference type="ARBA" id="ARBA00034103"/>
    </source>
</evidence>
<dbReference type="SUPFAM" id="SSF50729">
    <property type="entry name" value="PH domain-like"/>
    <property type="match status" value="1"/>
</dbReference>
<name>A0A074ZPW5_OPIVI</name>
<evidence type="ECO:0000256" key="4">
    <source>
        <dbReference type="ARBA" id="ARBA00022723"/>
    </source>
</evidence>
<dbReference type="InterPro" id="IPR011993">
    <property type="entry name" value="PH-like_dom_sf"/>
</dbReference>
<evidence type="ECO:0000313" key="15">
    <source>
        <dbReference type="EMBL" id="KER27857.1"/>
    </source>
</evidence>
<dbReference type="RefSeq" id="XP_009168418.1">
    <property type="nucleotide sequence ID" value="XM_009170154.1"/>
</dbReference>
<dbReference type="GO" id="GO:0016079">
    <property type="term" value="P:synaptic vesicle exocytosis"/>
    <property type="evidence" value="ECO:0007669"/>
    <property type="project" value="InterPro"/>
</dbReference>
<dbReference type="GO" id="GO:1990504">
    <property type="term" value="P:dense core granule exocytosis"/>
    <property type="evidence" value="ECO:0007669"/>
    <property type="project" value="InterPro"/>
</dbReference>
<feature type="region of interest" description="Disordered" evidence="12">
    <location>
        <begin position="1"/>
        <end position="227"/>
    </location>
</feature>
<protein>
    <recommendedName>
        <fullName evidence="17">PH domain protein</fullName>
    </recommendedName>
</protein>
<feature type="compositionally biased region" description="Low complexity" evidence="12">
    <location>
        <begin position="989"/>
        <end position="1011"/>
    </location>
</feature>
<dbReference type="InterPro" id="IPR010439">
    <property type="entry name" value="MUN_dom"/>
</dbReference>
<feature type="compositionally biased region" description="Polar residues" evidence="12">
    <location>
        <begin position="501"/>
        <end position="512"/>
    </location>
</feature>
<evidence type="ECO:0000256" key="12">
    <source>
        <dbReference type="SAM" id="MobiDB-lite"/>
    </source>
</evidence>
<dbReference type="PROSITE" id="PS51258">
    <property type="entry name" value="MHD1"/>
    <property type="match status" value="1"/>
</dbReference>
<keyword evidence="4" id="KW-0479">Metal-binding</keyword>
<dbReference type="KEGG" id="ovi:T265_05210"/>
<dbReference type="GO" id="GO:0008289">
    <property type="term" value="F:lipid binding"/>
    <property type="evidence" value="ECO:0007669"/>
    <property type="project" value="UniProtKB-KW"/>
</dbReference>
<dbReference type="GO" id="GO:0046872">
    <property type="term" value="F:metal ion binding"/>
    <property type="evidence" value="ECO:0007669"/>
    <property type="project" value="UniProtKB-KW"/>
</dbReference>
<dbReference type="InterPro" id="IPR033227">
    <property type="entry name" value="CAPS"/>
</dbReference>
<dbReference type="Pfam" id="PF06292">
    <property type="entry name" value="MUN"/>
    <property type="match status" value="2"/>
</dbReference>
<dbReference type="GO" id="GO:0098793">
    <property type="term" value="C:presynapse"/>
    <property type="evidence" value="ECO:0007669"/>
    <property type="project" value="GOC"/>
</dbReference>